<dbReference type="InterPro" id="IPR006170">
    <property type="entry name" value="PBP/GOBP"/>
</dbReference>
<proteinExistence type="evidence at transcript level"/>
<accession>A0A1B0VBH6</accession>
<evidence type="ECO:0000313" key="3">
    <source>
        <dbReference type="EMBL" id="KAG7305039.1"/>
    </source>
</evidence>
<dbReference type="InterPro" id="IPR036728">
    <property type="entry name" value="PBP_GOBP_sf"/>
</dbReference>
<dbReference type="Gene3D" id="1.10.238.20">
    <property type="entry name" value="Pheromone/general odorant binding protein domain"/>
    <property type="match status" value="1"/>
</dbReference>
<dbReference type="Proteomes" id="UP000823941">
    <property type="component" value="Chromosome 14"/>
</dbReference>
<protein>
    <submittedName>
        <fullName evidence="2">Odorant binding protein 24</fullName>
    </submittedName>
</protein>
<dbReference type="OrthoDB" id="7239508at2759"/>
<dbReference type="Pfam" id="PF01395">
    <property type="entry name" value="PBP_GOBP"/>
    <property type="match status" value="1"/>
</dbReference>
<dbReference type="EMBL" id="JAHIBW010000014">
    <property type="protein sequence ID" value="KAG7305039.1"/>
    <property type="molecule type" value="Genomic_DNA"/>
</dbReference>
<feature type="signal peptide" evidence="1">
    <location>
        <begin position="1"/>
        <end position="16"/>
    </location>
</feature>
<dbReference type="GO" id="GO:0005549">
    <property type="term" value="F:odorant binding"/>
    <property type="evidence" value="ECO:0007669"/>
    <property type="project" value="InterPro"/>
</dbReference>
<evidence type="ECO:0000313" key="4">
    <source>
        <dbReference type="Proteomes" id="UP000823941"/>
    </source>
</evidence>
<feature type="non-terminal residue" evidence="2">
    <location>
        <position position="154"/>
    </location>
</feature>
<dbReference type="KEGG" id="pxy:105391758"/>
<evidence type="ECO:0000256" key="1">
    <source>
        <dbReference type="SAM" id="SignalP"/>
    </source>
</evidence>
<dbReference type="EMBL" id="KT070563">
    <property type="protein sequence ID" value="AMR99731.1"/>
    <property type="molecule type" value="mRNA"/>
</dbReference>
<keyword evidence="1" id="KW-0732">Signal</keyword>
<sequence>MIPATVLLAVLPSVLGLSPPLLFESLKSEPTISTLYTTDKKADKITNECLVEMYPRNLYNYPLNIDKNDVPCILHCVLKKFGIMSNDGKIIIKNYYRRVQQIHRYDPRILISDVGDTCAQKIKSMDLSRDVCKKAKVFNECTQLFAVSLKDSGR</sequence>
<keyword evidence="4" id="KW-1185">Reference proteome</keyword>
<evidence type="ECO:0000313" key="2">
    <source>
        <dbReference type="EMBL" id="AMR99731.1"/>
    </source>
</evidence>
<reference evidence="3 4" key="2">
    <citation type="submission" date="2021-06" db="EMBL/GenBank/DDBJ databases">
        <title>A haploid diamondback moth (Plutella xylostella L.) genome assembly resolves 31 chromosomes and identifies a diamide resistance mutation.</title>
        <authorList>
            <person name="Ward C.M."/>
            <person name="Perry K.D."/>
            <person name="Baker G."/>
            <person name="Powis K."/>
            <person name="Heckel D.G."/>
            <person name="Baxter S.W."/>
        </authorList>
    </citation>
    <scope>NUCLEOTIDE SEQUENCE [LARGE SCALE GENOMIC DNA]</scope>
    <source>
        <strain evidence="3 4">LV</strain>
        <tissue evidence="3">Single pupa</tissue>
    </source>
</reference>
<feature type="chain" id="PRO_5008517289" evidence="1">
    <location>
        <begin position="17"/>
        <end position="154"/>
    </location>
</feature>
<name>A0A1B0VBH6_PLUXY</name>
<feature type="non-terminal residue" evidence="2">
    <location>
        <position position="1"/>
    </location>
</feature>
<gene>
    <name evidence="3" type="ORF">JYU34_010489</name>
</gene>
<reference evidence="2" key="1">
    <citation type="submission" date="2015-06" db="EMBL/GenBank/DDBJ databases">
        <title>Cloning and identification of OBPs gene in diamondback moth, Plutella xyllostella (L.).</title>
        <authorList>
            <person name="Cheng X.J."/>
        </authorList>
    </citation>
    <scope>NUCLEOTIDE SEQUENCE</scope>
</reference>
<dbReference type="SUPFAM" id="SSF47565">
    <property type="entry name" value="Insect pheromone/odorant-binding proteins"/>
    <property type="match status" value="1"/>
</dbReference>
<dbReference type="CDD" id="cd23992">
    <property type="entry name" value="PBP_GOBP"/>
    <property type="match status" value="1"/>
</dbReference>
<organism evidence="2">
    <name type="scientific">Plutella xylostella</name>
    <name type="common">Diamondback moth</name>
    <name type="synonym">Plutella maculipennis</name>
    <dbReference type="NCBI Taxonomy" id="51655"/>
    <lineage>
        <taxon>Eukaryota</taxon>
        <taxon>Metazoa</taxon>
        <taxon>Ecdysozoa</taxon>
        <taxon>Arthropoda</taxon>
        <taxon>Hexapoda</taxon>
        <taxon>Insecta</taxon>
        <taxon>Pterygota</taxon>
        <taxon>Neoptera</taxon>
        <taxon>Endopterygota</taxon>
        <taxon>Lepidoptera</taxon>
        <taxon>Glossata</taxon>
        <taxon>Ditrysia</taxon>
        <taxon>Yponomeutoidea</taxon>
        <taxon>Plutellidae</taxon>
        <taxon>Plutella</taxon>
    </lineage>
</organism>
<dbReference type="AlphaFoldDB" id="A0A1B0VBH6"/>